<dbReference type="InterPro" id="IPR045896">
    <property type="entry name" value="MYC1-like_bHLH"/>
</dbReference>
<dbReference type="SMART" id="SM00353">
    <property type="entry name" value="HLH"/>
    <property type="match status" value="1"/>
</dbReference>
<dbReference type="GO" id="GO:0046983">
    <property type="term" value="F:protein dimerization activity"/>
    <property type="evidence" value="ECO:0007669"/>
    <property type="project" value="InterPro"/>
</dbReference>
<dbReference type="PANTHER" id="PTHR46834:SF1">
    <property type="entry name" value="TRANSCRIPTION FACTOR BHLH10"/>
    <property type="match status" value="1"/>
</dbReference>
<evidence type="ECO:0000256" key="1">
    <source>
        <dbReference type="ARBA" id="ARBA00004123"/>
    </source>
</evidence>
<sequence length="472" mass="53261">MIVNPELYQEGSACIDPSHMQYQALEEDGYSQTMVQNCNTGNFSIDDQQQLLSYPQQDAAAAAAEAAANMELEINQQMGLDLENCYNPNNHGEPHLFQDEHHQPGWETNQVLNYNHYQQIQEMQHNNNINNCSLENTVSQYPQTPDLLNLFHLPNCSSSVLPNSSISFTNPAHKSGFFGDLPNTQDTAVGSNTVLYDPMFHLNLPPPPPIFRDLFQSNFPHGYNFSGTRNGALFDAMEDTEGNGEFDAGVLEFSRDLNCLAKGKGGKDIKHFATEKQRRVHLNGKYTVLKDLVPISTKPDRASVVGDAIDYIKELQRTVNELQILVEKKRYSRERLRRHKTEDESVLEVESKNMMKPHGDSDQAYNGNALRSSWLQRKSKNTEVDVRIIDDEVTIKLVQQKRINSLLFVSKVLDELQLDLQHVAGGLIGDFYSFLFNTKIYEGSSVYASAIANKLIDVVDREYAASQPTSSY</sequence>
<dbReference type="Gene3D" id="4.10.280.10">
    <property type="entry name" value="Helix-loop-helix DNA-binding domain"/>
    <property type="match status" value="1"/>
</dbReference>
<feature type="domain" description="BHLH" evidence="5">
    <location>
        <begin position="266"/>
        <end position="315"/>
    </location>
</feature>
<dbReference type="EMBL" id="JAUIZM010000001">
    <property type="protein sequence ID" value="KAK1401397.1"/>
    <property type="molecule type" value="Genomic_DNA"/>
</dbReference>
<evidence type="ECO:0000256" key="3">
    <source>
        <dbReference type="ARBA" id="ARBA00023163"/>
    </source>
</evidence>
<proteinExistence type="predicted"/>
<dbReference type="SUPFAM" id="SSF47459">
    <property type="entry name" value="HLH, helix-loop-helix DNA-binding domain"/>
    <property type="match status" value="1"/>
</dbReference>
<keyword evidence="4" id="KW-0539">Nucleus</keyword>
<keyword evidence="3" id="KW-0804">Transcription</keyword>
<dbReference type="Pfam" id="PF00010">
    <property type="entry name" value="HLH"/>
    <property type="match status" value="1"/>
</dbReference>
<name>A0AAD8JFA7_9APIA</name>
<comment type="subcellular location">
    <subcellularLocation>
        <location evidence="1">Nucleus</location>
    </subcellularLocation>
</comment>
<evidence type="ECO:0000259" key="5">
    <source>
        <dbReference type="PROSITE" id="PS50888"/>
    </source>
</evidence>
<evidence type="ECO:0000256" key="4">
    <source>
        <dbReference type="ARBA" id="ARBA00023242"/>
    </source>
</evidence>
<keyword evidence="7" id="KW-1185">Reference proteome</keyword>
<dbReference type="InterPro" id="IPR045895">
    <property type="entry name" value="bHLH91-like"/>
</dbReference>
<protein>
    <submittedName>
        <fullName evidence="6">Transcription factor bHLH91-like</fullName>
    </submittedName>
</protein>
<dbReference type="PANTHER" id="PTHR46834">
    <property type="entry name" value="TRANSCRIPTION FACTOR BHLH91"/>
    <property type="match status" value="1"/>
</dbReference>
<comment type="caution">
    <text evidence="6">The sequence shown here is derived from an EMBL/GenBank/DDBJ whole genome shotgun (WGS) entry which is preliminary data.</text>
</comment>
<keyword evidence="2" id="KW-0805">Transcription regulation</keyword>
<dbReference type="AlphaFoldDB" id="A0AAD8JFA7"/>
<dbReference type="CDD" id="cd18918">
    <property type="entry name" value="bHLH_AtMYC1_like"/>
    <property type="match status" value="1"/>
</dbReference>
<evidence type="ECO:0000313" key="7">
    <source>
        <dbReference type="Proteomes" id="UP001237642"/>
    </source>
</evidence>
<organism evidence="6 7">
    <name type="scientific">Heracleum sosnowskyi</name>
    <dbReference type="NCBI Taxonomy" id="360622"/>
    <lineage>
        <taxon>Eukaryota</taxon>
        <taxon>Viridiplantae</taxon>
        <taxon>Streptophyta</taxon>
        <taxon>Embryophyta</taxon>
        <taxon>Tracheophyta</taxon>
        <taxon>Spermatophyta</taxon>
        <taxon>Magnoliopsida</taxon>
        <taxon>eudicotyledons</taxon>
        <taxon>Gunneridae</taxon>
        <taxon>Pentapetalae</taxon>
        <taxon>asterids</taxon>
        <taxon>campanulids</taxon>
        <taxon>Apiales</taxon>
        <taxon>Apiaceae</taxon>
        <taxon>Apioideae</taxon>
        <taxon>apioid superclade</taxon>
        <taxon>Tordylieae</taxon>
        <taxon>Tordyliinae</taxon>
        <taxon>Heracleum</taxon>
    </lineage>
</organism>
<dbReference type="PROSITE" id="PS50888">
    <property type="entry name" value="BHLH"/>
    <property type="match status" value="1"/>
</dbReference>
<dbReference type="InterPro" id="IPR011598">
    <property type="entry name" value="bHLH_dom"/>
</dbReference>
<dbReference type="Proteomes" id="UP001237642">
    <property type="component" value="Unassembled WGS sequence"/>
</dbReference>
<gene>
    <name evidence="6" type="ORF">POM88_001002</name>
</gene>
<reference evidence="6" key="1">
    <citation type="submission" date="2023-02" db="EMBL/GenBank/DDBJ databases">
        <title>Genome of toxic invasive species Heracleum sosnowskyi carries increased number of genes despite the absence of recent whole-genome duplications.</title>
        <authorList>
            <person name="Schelkunov M."/>
            <person name="Shtratnikova V."/>
            <person name="Makarenko M."/>
            <person name="Klepikova A."/>
            <person name="Omelchenko D."/>
            <person name="Novikova G."/>
            <person name="Obukhova E."/>
            <person name="Bogdanov V."/>
            <person name="Penin A."/>
            <person name="Logacheva M."/>
        </authorList>
    </citation>
    <scope>NUCLEOTIDE SEQUENCE</scope>
    <source>
        <strain evidence="6">Hsosn_3</strain>
        <tissue evidence="6">Leaf</tissue>
    </source>
</reference>
<accession>A0AAD8JFA7</accession>
<dbReference type="InterPro" id="IPR036638">
    <property type="entry name" value="HLH_DNA-bd_sf"/>
</dbReference>
<dbReference type="GO" id="GO:0005634">
    <property type="term" value="C:nucleus"/>
    <property type="evidence" value="ECO:0007669"/>
    <property type="project" value="UniProtKB-SubCell"/>
</dbReference>
<dbReference type="GO" id="GO:0048658">
    <property type="term" value="P:anther wall tapetum development"/>
    <property type="evidence" value="ECO:0007669"/>
    <property type="project" value="InterPro"/>
</dbReference>
<dbReference type="GO" id="GO:0006355">
    <property type="term" value="P:regulation of DNA-templated transcription"/>
    <property type="evidence" value="ECO:0007669"/>
    <property type="project" value="InterPro"/>
</dbReference>
<evidence type="ECO:0000313" key="6">
    <source>
        <dbReference type="EMBL" id="KAK1401397.1"/>
    </source>
</evidence>
<reference evidence="6" key="2">
    <citation type="submission" date="2023-05" db="EMBL/GenBank/DDBJ databases">
        <authorList>
            <person name="Schelkunov M.I."/>
        </authorList>
    </citation>
    <scope>NUCLEOTIDE SEQUENCE</scope>
    <source>
        <strain evidence="6">Hsosn_3</strain>
        <tissue evidence="6">Leaf</tissue>
    </source>
</reference>
<evidence type="ECO:0000256" key="2">
    <source>
        <dbReference type="ARBA" id="ARBA00023015"/>
    </source>
</evidence>